<keyword evidence="1" id="KW-0472">Membrane</keyword>
<evidence type="ECO:0000256" key="1">
    <source>
        <dbReference type="SAM" id="Phobius"/>
    </source>
</evidence>
<dbReference type="NCBIfam" id="TIGR03816">
    <property type="entry name" value="tadE_like_DECH"/>
    <property type="match status" value="1"/>
</dbReference>
<dbReference type="AlphaFoldDB" id="A0A5C4U3K8"/>
<keyword evidence="1" id="KW-0812">Transmembrane</keyword>
<reference evidence="2 3" key="1">
    <citation type="submission" date="2019-06" db="EMBL/GenBank/DDBJ databases">
        <authorList>
            <person name="Li J."/>
        </authorList>
    </citation>
    <scope>NUCLEOTIDE SEQUENCE [LARGE SCALE GENOMIC DNA]</scope>
    <source>
        <strain evidence="2 3">LMG 28165</strain>
    </source>
</reference>
<comment type="caution">
    <text evidence="2">The sequence shown here is derived from an EMBL/GenBank/DDBJ whole genome shotgun (WGS) entry which is preliminary data.</text>
</comment>
<dbReference type="EMBL" id="VDHJ01000008">
    <property type="protein sequence ID" value="TNL97346.1"/>
    <property type="molecule type" value="Genomic_DNA"/>
</dbReference>
<accession>A0A5C4U3K8</accession>
<keyword evidence="3" id="KW-1185">Reference proteome</keyword>
<dbReference type="Proteomes" id="UP000312032">
    <property type="component" value="Unassembled WGS sequence"/>
</dbReference>
<gene>
    <name evidence="2" type="ORF">FHE74_06660</name>
</gene>
<feature type="transmembrane region" description="Helical" evidence="1">
    <location>
        <begin position="6"/>
        <end position="32"/>
    </location>
</feature>
<evidence type="ECO:0000313" key="3">
    <source>
        <dbReference type="Proteomes" id="UP000312032"/>
    </source>
</evidence>
<organism evidence="2 3">
    <name type="scientific">Corynebacterium tapiri</name>
    <dbReference type="NCBI Taxonomy" id="1448266"/>
    <lineage>
        <taxon>Bacteria</taxon>
        <taxon>Bacillati</taxon>
        <taxon>Actinomycetota</taxon>
        <taxon>Actinomycetes</taxon>
        <taxon>Mycobacteriales</taxon>
        <taxon>Corynebacteriaceae</taxon>
        <taxon>Corynebacterium</taxon>
    </lineage>
</organism>
<dbReference type="RefSeq" id="WP_139465727.1">
    <property type="nucleotide sequence ID" value="NZ_VDHJ01000008.1"/>
</dbReference>
<sequence length="105" mass="10859">MRNDHGNATIAAVGIIAALAALTGLVAGIATLRLDTHQARLAADLTAVAAAERHVRGEDGCSTAVRVAELNHARLEECVIQERDVQVTVAVRASQVSARAGPLNS</sequence>
<name>A0A5C4U3K8_9CORY</name>
<keyword evidence="1" id="KW-1133">Transmembrane helix</keyword>
<proteinExistence type="predicted"/>
<evidence type="ECO:0000313" key="2">
    <source>
        <dbReference type="EMBL" id="TNL97346.1"/>
    </source>
</evidence>
<protein>
    <submittedName>
        <fullName evidence="2">TadE-like protein</fullName>
    </submittedName>
</protein>
<dbReference type="InterPro" id="IPR021202">
    <property type="entry name" value="Rv3654c-like"/>
</dbReference>